<dbReference type="PANTHER" id="PTHR33696:SF3">
    <property type="entry name" value="FLZ-TYPE DOMAIN-CONTAINING PROTEIN"/>
    <property type="match status" value="1"/>
</dbReference>
<evidence type="ECO:0000256" key="1">
    <source>
        <dbReference type="SAM" id="MobiDB-lite"/>
    </source>
</evidence>
<reference evidence="2 3" key="1">
    <citation type="submission" date="2024-11" db="EMBL/GenBank/DDBJ databases">
        <title>A near-complete genome assembly of Cinchona calisaya.</title>
        <authorList>
            <person name="Lian D.C."/>
            <person name="Zhao X.W."/>
            <person name="Wei L."/>
        </authorList>
    </citation>
    <scope>NUCLEOTIDE SEQUENCE [LARGE SCALE GENOMIC DNA]</scope>
    <source>
        <tissue evidence="2">Nenye</tissue>
    </source>
</reference>
<dbReference type="PANTHER" id="PTHR33696">
    <property type="entry name" value="T22J18.15-RELATED"/>
    <property type="match status" value="1"/>
</dbReference>
<dbReference type="AlphaFoldDB" id="A0ABD2YFI4"/>
<dbReference type="Proteomes" id="UP001630127">
    <property type="component" value="Unassembled WGS sequence"/>
</dbReference>
<proteinExistence type="predicted"/>
<keyword evidence="3" id="KW-1185">Reference proteome</keyword>
<feature type="compositionally biased region" description="Polar residues" evidence="1">
    <location>
        <begin position="1"/>
        <end position="12"/>
    </location>
</feature>
<feature type="region of interest" description="Disordered" evidence="1">
    <location>
        <begin position="1"/>
        <end position="67"/>
    </location>
</feature>
<evidence type="ECO:0000313" key="2">
    <source>
        <dbReference type="EMBL" id="KAL3505039.1"/>
    </source>
</evidence>
<protein>
    <submittedName>
        <fullName evidence="2">Uncharacterized protein</fullName>
    </submittedName>
</protein>
<organism evidence="2 3">
    <name type="scientific">Cinchona calisaya</name>
    <dbReference type="NCBI Taxonomy" id="153742"/>
    <lineage>
        <taxon>Eukaryota</taxon>
        <taxon>Viridiplantae</taxon>
        <taxon>Streptophyta</taxon>
        <taxon>Embryophyta</taxon>
        <taxon>Tracheophyta</taxon>
        <taxon>Spermatophyta</taxon>
        <taxon>Magnoliopsida</taxon>
        <taxon>eudicotyledons</taxon>
        <taxon>Gunneridae</taxon>
        <taxon>Pentapetalae</taxon>
        <taxon>asterids</taxon>
        <taxon>lamiids</taxon>
        <taxon>Gentianales</taxon>
        <taxon>Rubiaceae</taxon>
        <taxon>Cinchonoideae</taxon>
        <taxon>Cinchoneae</taxon>
        <taxon>Cinchona</taxon>
    </lineage>
</organism>
<comment type="caution">
    <text evidence="2">The sequence shown here is derived from an EMBL/GenBank/DDBJ whole genome shotgun (WGS) entry which is preliminary data.</text>
</comment>
<sequence length="152" mass="17170">MNNNKVHSQRSVPFSWENKPGVSKDYVDRGGDFPAIKVSPPPENSRASFHHDLQIPPPPCPNFQQPLRSSSRRINFKKNDDPFLIAYKEVTKSTEKDDHKWSGGVISRGDHGGFGLMKKNFSLFSCKHSSNVIDDSIVRVSHLPISKSQREN</sequence>
<accession>A0ABD2YFI4</accession>
<dbReference type="EMBL" id="JBJUIK010000014">
    <property type="protein sequence ID" value="KAL3505039.1"/>
    <property type="molecule type" value="Genomic_DNA"/>
</dbReference>
<evidence type="ECO:0000313" key="3">
    <source>
        <dbReference type="Proteomes" id="UP001630127"/>
    </source>
</evidence>
<name>A0ABD2YFI4_9GENT</name>
<gene>
    <name evidence="2" type="ORF">ACH5RR_034880</name>
</gene>